<reference evidence="8 9" key="1">
    <citation type="submission" date="2018-12" db="EMBL/GenBank/DDBJ databases">
        <title>Flammeovirga pectinis sp. nov., isolated from the gut of the Korean scallop, Patinopecten yessoensis.</title>
        <authorList>
            <person name="Bae J.-W."/>
            <person name="Jeong Y.-S."/>
            <person name="Kang W."/>
        </authorList>
    </citation>
    <scope>NUCLEOTIDE SEQUENCE [LARGE SCALE GENOMIC DNA]</scope>
    <source>
        <strain evidence="8 9">L12M1</strain>
    </source>
</reference>
<dbReference type="Gene3D" id="1.20.1600.10">
    <property type="entry name" value="Outer membrane efflux proteins (OEP)"/>
    <property type="match status" value="1"/>
</dbReference>
<keyword evidence="7" id="KW-0998">Cell outer membrane</keyword>
<dbReference type="EMBL" id="CP034563">
    <property type="protein sequence ID" value="AZQ65289.1"/>
    <property type="molecule type" value="Genomic_DNA"/>
</dbReference>
<dbReference type="SUPFAM" id="SSF56954">
    <property type="entry name" value="Outer membrane efflux proteins (OEP)"/>
    <property type="match status" value="1"/>
</dbReference>
<dbReference type="GO" id="GO:1990281">
    <property type="term" value="C:efflux pump complex"/>
    <property type="evidence" value="ECO:0007669"/>
    <property type="project" value="TreeGrafter"/>
</dbReference>
<evidence type="ECO:0000313" key="8">
    <source>
        <dbReference type="EMBL" id="AZQ65289.1"/>
    </source>
</evidence>
<evidence type="ECO:0000256" key="7">
    <source>
        <dbReference type="ARBA" id="ARBA00023237"/>
    </source>
</evidence>
<organism evidence="8 9">
    <name type="scientific">Flammeovirga pectinis</name>
    <dbReference type="NCBI Taxonomy" id="2494373"/>
    <lineage>
        <taxon>Bacteria</taxon>
        <taxon>Pseudomonadati</taxon>
        <taxon>Bacteroidota</taxon>
        <taxon>Cytophagia</taxon>
        <taxon>Cytophagales</taxon>
        <taxon>Flammeovirgaceae</taxon>
        <taxon>Flammeovirga</taxon>
    </lineage>
</organism>
<protein>
    <recommendedName>
        <fullName evidence="10">TolC family protein</fullName>
    </recommendedName>
</protein>
<comment type="subcellular location">
    <subcellularLocation>
        <location evidence="1">Cell outer membrane</location>
    </subcellularLocation>
</comment>
<dbReference type="GO" id="GO:0015562">
    <property type="term" value="F:efflux transmembrane transporter activity"/>
    <property type="evidence" value="ECO:0007669"/>
    <property type="project" value="InterPro"/>
</dbReference>
<keyword evidence="6" id="KW-0472">Membrane</keyword>
<sequence>MNLKYTISLFILTITFYAEAQKRPLYVSSQIDSLSAIGLENNYLLKAKDAEILIANENLVTVKKSWLSSFSFSVSTFKYSTNNTLTSVSAFSDIGLGLTIDLFTITSLNNRVKAAQHLITKKQMEYRHQQKIVEREYITIYTNYIKSTEKLKIITEQENSQKEMLQITKDKLLRGEAKMEDYLLLEQKLHETQVQKVEAEVGAVLAKHELELLISE</sequence>
<dbReference type="RefSeq" id="WP_126619861.1">
    <property type="nucleotide sequence ID" value="NZ_CP034563.1"/>
</dbReference>
<keyword evidence="5" id="KW-0812">Transmembrane</keyword>
<comment type="similarity">
    <text evidence="2">Belongs to the outer membrane factor (OMF) (TC 1.B.17) family.</text>
</comment>
<evidence type="ECO:0000313" key="9">
    <source>
        <dbReference type="Proteomes" id="UP000267268"/>
    </source>
</evidence>
<evidence type="ECO:0000256" key="6">
    <source>
        <dbReference type="ARBA" id="ARBA00023136"/>
    </source>
</evidence>
<gene>
    <name evidence="8" type="ORF">EI427_24040</name>
</gene>
<proteinExistence type="inferred from homology"/>
<dbReference type="KEGG" id="fll:EI427_24040"/>
<name>A0A3Q9FUD1_9BACT</name>
<keyword evidence="4" id="KW-1134">Transmembrane beta strand</keyword>
<evidence type="ECO:0000256" key="1">
    <source>
        <dbReference type="ARBA" id="ARBA00004442"/>
    </source>
</evidence>
<accession>A0A3Q9FUD1</accession>
<dbReference type="GO" id="GO:0015288">
    <property type="term" value="F:porin activity"/>
    <property type="evidence" value="ECO:0007669"/>
    <property type="project" value="TreeGrafter"/>
</dbReference>
<keyword evidence="3" id="KW-0813">Transport</keyword>
<evidence type="ECO:0000256" key="5">
    <source>
        <dbReference type="ARBA" id="ARBA00022692"/>
    </source>
</evidence>
<dbReference type="Proteomes" id="UP000267268">
    <property type="component" value="Chromosome 2"/>
</dbReference>
<evidence type="ECO:0008006" key="10">
    <source>
        <dbReference type="Google" id="ProtNLM"/>
    </source>
</evidence>
<dbReference type="PANTHER" id="PTHR30026">
    <property type="entry name" value="OUTER MEMBRANE PROTEIN TOLC"/>
    <property type="match status" value="1"/>
</dbReference>
<dbReference type="AlphaFoldDB" id="A0A3Q9FUD1"/>
<dbReference type="GO" id="GO:0009279">
    <property type="term" value="C:cell outer membrane"/>
    <property type="evidence" value="ECO:0007669"/>
    <property type="project" value="UniProtKB-SubCell"/>
</dbReference>
<dbReference type="InterPro" id="IPR003423">
    <property type="entry name" value="OMP_efflux"/>
</dbReference>
<dbReference type="InterPro" id="IPR051906">
    <property type="entry name" value="TolC-like"/>
</dbReference>
<dbReference type="Pfam" id="PF02321">
    <property type="entry name" value="OEP"/>
    <property type="match status" value="1"/>
</dbReference>
<evidence type="ECO:0000256" key="4">
    <source>
        <dbReference type="ARBA" id="ARBA00022452"/>
    </source>
</evidence>
<keyword evidence="9" id="KW-1185">Reference proteome</keyword>
<evidence type="ECO:0000256" key="3">
    <source>
        <dbReference type="ARBA" id="ARBA00022448"/>
    </source>
</evidence>
<dbReference type="OrthoDB" id="977915at2"/>
<dbReference type="PANTHER" id="PTHR30026:SF20">
    <property type="entry name" value="OUTER MEMBRANE PROTEIN TOLC"/>
    <property type="match status" value="1"/>
</dbReference>
<evidence type="ECO:0000256" key="2">
    <source>
        <dbReference type="ARBA" id="ARBA00007613"/>
    </source>
</evidence>